<dbReference type="STRING" id="715226.ABI_29790"/>
<keyword evidence="2 4" id="KW-0378">Hydrolase</keyword>
<dbReference type="eggNOG" id="COG2755">
    <property type="taxonomic scope" value="Bacteria"/>
</dbReference>
<evidence type="ECO:0000313" key="5">
    <source>
        <dbReference type="Proteomes" id="UP000006512"/>
    </source>
</evidence>
<dbReference type="RefSeq" id="WP_006273764.1">
    <property type="nucleotide sequence ID" value="NZ_GL883078.1"/>
</dbReference>
<dbReference type="HOGENOM" id="CLU_065859_1_0_5"/>
<dbReference type="SUPFAM" id="SSF52266">
    <property type="entry name" value="SGNH hydrolase"/>
    <property type="match status" value="1"/>
</dbReference>
<accession>F4QMX1</accession>
<evidence type="ECO:0000313" key="4">
    <source>
        <dbReference type="EMBL" id="EGF91562.1"/>
    </source>
</evidence>
<evidence type="ECO:0000256" key="3">
    <source>
        <dbReference type="SAM" id="SignalP"/>
    </source>
</evidence>
<gene>
    <name evidence="4" type="ORF">ABI_29790</name>
</gene>
<dbReference type="PANTHER" id="PTHR43695:SF1">
    <property type="entry name" value="RHAMNOGALACTURONAN ACETYLESTERASE"/>
    <property type="match status" value="1"/>
</dbReference>
<dbReference type="AlphaFoldDB" id="F4QMX1"/>
<dbReference type="EMBL" id="GL883078">
    <property type="protein sequence ID" value="EGF91562.1"/>
    <property type="molecule type" value="Genomic_DNA"/>
</dbReference>
<keyword evidence="5" id="KW-1185">Reference proteome</keyword>
<dbReference type="Gene3D" id="3.40.50.1110">
    <property type="entry name" value="SGNH hydrolase"/>
    <property type="match status" value="1"/>
</dbReference>
<dbReference type="InterPro" id="IPR001087">
    <property type="entry name" value="GDSL"/>
</dbReference>
<reference evidence="5" key="1">
    <citation type="submission" date="2011-03" db="EMBL/GenBank/DDBJ databases">
        <title>Draft genome sequence of Brevundimonas diminuta.</title>
        <authorList>
            <person name="Brown P.J.B."/>
            <person name="Buechlein A."/>
            <person name="Hemmerich C."/>
            <person name="Brun Y.V."/>
        </authorList>
    </citation>
    <scope>NUCLEOTIDE SEQUENCE [LARGE SCALE GENOMIC DNA]</scope>
    <source>
        <strain evidence="5">C19</strain>
    </source>
</reference>
<dbReference type="GO" id="GO:0016788">
    <property type="term" value="F:hydrolase activity, acting on ester bonds"/>
    <property type="evidence" value="ECO:0007669"/>
    <property type="project" value="UniProtKB-ARBA"/>
</dbReference>
<organism evidence="4 5">
    <name type="scientific">Asticcacaulis biprosthecium C19</name>
    <dbReference type="NCBI Taxonomy" id="715226"/>
    <lineage>
        <taxon>Bacteria</taxon>
        <taxon>Pseudomonadati</taxon>
        <taxon>Pseudomonadota</taxon>
        <taxon>Alphaproteobacteria</taxon>
        <taxon>Caulobacterales</taxon>
        <taxon>Caulobacteraceae</taxon>
        <taxon>Asticcacaulis</taxon>
    </lineage>
</organism>
<dbReference type="PANTHER" id="PTHR43695">
    <property type="entry name" value="PUTATIVE (AFU_ORTHOLOGUE AFUA_2G17250)-RELATED"/>
    <property type="match status" value="1"/>
</dbReference>
<proteinExistence type="inferred from homology"/>
<comment type="similarity">
    <text evidence="1">Belongs to the 'GDSL' lipolytic enzyme family.</text>
</comment>
<feature type="chain" id="PRO_5003314250" evidence="3">
    <location>
        <begin position="22"/>
        <end position="265"/>
    </location>
</feature>
<dbReference type="InterPro" id="IPR037459">
    <property type="entry name" value="RhgT-like"/>
</dbReference>
<evidence type="ECO:0000256" key="1">
    <source>
        <dbReference type="ARBA" id="ARBA00008668"/>
    </source>
</evidence>
<dbReference type="InterPro" id="IPR036514">
    <property type="entry name" value="SGNH_hydro_sf"/>
</dbReference>
<dbReference type="Pfam" id="PF00657">
    <property type="entry name" value="Lipase_GDSL"/>
    <property type="match status" value="1"/>
</dbReference>
<name>F4QMX1_9CAUL</name>
<protein>
    <submittedName>
        <fullName evidence="4">GDSL-like Lipase/Acylhydrolase family protein</fullName>
    </submittedName>
</protein>
<keyword evidence="3" id="KW-0732">Signal</keyword>
<sequence length="265" mass="28476">MKTFAALFTVLALLSPLPAIAADPVRIIVVGDSTMTDKSGYGKGFCARFTPDVTCINAARGGRSSKSYRAEGLWDKVLEQLRDGKAYARTYVWIGFGHNDGSAKPERHTDLETEFPVNMRRYAQDIQAAGAIPVMVTPLTQRWFRNGTLKDDLRPWTAAIRVVATDGDYDLVDVYGVTRTAVQAMGPVAANRTAGGPIPQNILDSEGAGTSLPAVFSDASQGTPATAQAFDYTHLGPEGSALFGKIIVDAWAAHEPGIRPYLKAN</sequence>
<dbReference type="Proteomes" id="UP000006512">
    <property type="component" value="Unassembled WGS sequence"/>
</dbReference>
<feature type="signal peptide" evidence="3">
    <location>
        <begin position="1"/>
        <end position="21"/>
    </location>
</feature>
<evidence type="ECO:0000256" key="2">
    <source>
        <dbReference type="ARBA" id="ARBA00022801"/>
    </source>
</evidence>